<dbReference type="EMBL" id="CM046117">
    <property type="protein sequence ID" value="KAI8437189.1"/>
    <property type="molecule type" value="Genomic_DNA"/>
</dbReference>
<keyword evidence="2" id="KW-1185">Reference proteome</keyword>
<evidence type="ECO:0000313" key="1">
    <source>
        <dbReference type="EMBL" id="KAI8437189.1"/>
    </source>
</evidence>
<accession>A0ACC0KL30</accession>
<comment type="caution">
    <text evidence="1">The sequence shown here is derived from an EMBL/GenBank/DDBJ whole genome shotgun (WGS) entry which is preliminary data.</text>
</comment>
<proteinExistence type="predicted"/>
<protein>
    <submittedName>
        <fullName evidence="1">Uncharacterized protein</fullName>
    </submittedName>
</protein>
<gene>
    <name evidence="1" type="ORF">MSG28_010516</name>
</gene>
<sequence>MNDPWDVKSVRQSGQYISCMKLNGVPLLPPVLSKECRKEMQYYKLLAKEVEKRIDLLKPYVTDSDSGSTEDKTDVPDLPPDYDHLYQCNKQDVQDVYDVDIPISNDKLCRPEPYHTVASNLSKNLDGSPDLCHPQNFVIDLSVNIKDCGNGLLEKVRNPQLSDLPERDYNNTPKKKNLCKTKKELLTDIENSFHHKKSKEITEDLLSFKFDIDNVVLNQSDPLPDMSMEDGPASISAKSFTGSLNNIHRESQKETCPLLRQSSYTVLNPSPQLIAHLKVQSLSTGVDVTSISMSESLSNISGNKKRRSWDLESAKVKWSSMALELKQKKVAGIKINGNKNNSNKTPPARKPRNVSPIRARSVAPDKNRRGSLPSKTQPKSEPIQRVNRSPVQNIPSNRTIVKEPINKPNQKTQSQKQSPKQSPNQSPNQSPTKQSPTQSPTTQSPTKQYAPINKSPNLPPNIQPVNKQQLNQIISNSEDPAERVRELYEKIQNQQLQQMNNLIEKQRREQMLLQQVFEEQNSILYKQLKTICPKSPIEAKEAWVDKLQHTPDRGPVSLSQLINHKPETRAESPISSTLTDTHNNLNKCDTVLRRSRELTASMKRQPRRSPPAKPRNDKSPTDGSRTRTHSPNFRQSSASRRLNYETSASPVSDFGATSVSREFEPILTDRTNDTMAGLNVSFPTDSDDCPATYNSGYSQCGGKEITMIHCPQPSGVAPRSSTDSAIRVMEQTIHDSMNTMPYRVQNQSALYNCPTPQQVSAASRIVAHAKGYLVRRLMRTERVQATVQTIKDALLCALQLHQDRAGIRGADVDLHRRLIQQITAACYTLHDTFITSSPAERCAQIAADRERRRQKPVVRHYRHKSDLMSQSHSGVFPPRAHRASSSLMTQSNYETFSGDKVPARRYMPSPRRRPWR</sequence>
<dbReference type="Proteomes" id="UP001064048">
    <property type="component" value="Chromosome 17"/>
</dbReference>
<evidence type="ECO:0000313" key="2">
    <source>
        <dbReference type="Proteomes" id="UP001064048"/>
    </source>
</evidence>
<reference evidence="1 2" key="1">
    <citation type="journal article" date="2022" name="Genome Biol. Evol.">
        <title>The Spruce Budworm Genome: Reconstructing the Evolutionary History of Antifreeze Proteins.</title>
        <authorList>
            <person name="Beliveau C."/>
            <person name="Gagne P."/>
            <person name="Picq S."/>
            <person name="Vernygora O."/>
            <person name="Keeling C.I."/>
            <person name="Pinkney K."/>
            <person name="Doucet D."/>
            <person name="Wen F."/>
            <person name="Johnston J.S."/>
            <person name="Maaroufi H."/>
            <person name="Boyle B."/>
            <person name="Laroche J."/>
            <person name="Dewar K."/>
            <person name="Juretic N."/>
            <person name="Blackburn G."/>
            <person name="Nisole A."/>
            <person name="Brunet B."/>
            <person name="Brandao M."/>
            <person name="Lumley L."/>
            <person name="Duan J."/>
            <person name="Quan G."/>
            <person name="Lucarotti C.J."/>
            <person name="Roe A.D."/>
            <person name="Sperling F.A.H."/>
            <person name="Levesque R.C."/>
            <person name="Cusson M."/>
        </authorList>
    </citation>
    <scope>NUCLEOTIDE SEQUENCE [LARGE SCALE GENOMIC DNA]</scope>
    <source>
        <strain evidence="1">Glfc:IPQL:Cfum</strain>
    </source>
</reference>
<name>A0ACC0KL30_CHOFU</name>
<organism evidence="1 2">
    <name type="scientific">Choristoneura fumiferana</name>
    <name type="common">Spruce budworm moth</name>
    <name type="synonym">Archips fumiferana</name>
    <dbReference type="NCBI Taxonomy" id="7141"/>
    <lineage>
        <taxon>Eukaryota</taxon>
        <taxon>Metazoa</taxon>
        <taxon>Ecdysozoa</taxon>
        <taxon>Arthropoda</taxon>
        <taxon>Hexapoda</taxon>
        <taxon>Insecta</taxon>
        <taxon>Pterygota</taxon>
        <taxon>Neoptera</taxon>
        <taxon>Endopterygota</taxon>
        <taxon>Lepidoptera</taxon>
        <taxon>Glossata</taxon>
        <taxon>Ditrysia</taxon>
        <taxon>Tortricoidea</taxon>
        <taxon>Tortricidae</taxon>
        <taxon>Tortricinae</taxon>
        <taxon>Choristoneura</taxon>
    </lineage>
</organism>